<feature type="repeat" description="WD" evidence="3">
    <location>
        <begin position="2461"/>
        <end position="2495"/>
    </location>
</feature>
<protein>
    <recommendedName>
        <fullName evidence="5">NACHT domain-containing protein</fullName>
    </recommendedName>
</protein>
<dbReference type="PANTHER" id="PTHR44129">
    <property type="entry name" value="WD REPEAT-CONTAINING PROTEIN POP1"/>
    <property type="match status" value="1"/>
</dbReference>
<accession>A0A8S1QIE7</accession>
<feature type="repeat" description="WD" evidence="3">
    <location>
        <begin position="2167"/>
        <end position="2208"/>
    </location>
</feature>
<feature type="repeat" description="WD" evidence="3">
    <location>
        <begin position="2249"/>
        <end position="2290"/>
    </location>
</feature>
<evidence type="ECO:0000313" key="6">
    <source>
        <dbReference type="EMBL" id="CAD8114811.1"/>
    </source>
</evidence>
<keyword evidence="1 3" id="KW-0853">WD repeat</keyword>
<dbReference type="InterPro" id="IPR001680">
    <property type="entry name" value="WD40_rpt"/>
</dbReference>
<comment type="caution">
    <text evidence="6">The sequence shown here is derived from an EMBL/GenBank/DDBJ whole genome shotgun (WGS) entry which is preliminary data.</text>
</comment>
<feature type="repeat" description="WD" evidence="3">
    <location>
        <begin position="2545"/>
        <end position="2575"/>
    </location>
</feature>
<feature type="repeat" description="WD" evidence="3">
    <location>
        <begin position="2083"/>
        <end position="2123"/>
    </location>
</feature>
<feature type="repeat" description="WD" evidence="3">
    <location>
        <begin position="2335"/>
        <end position="2367"/>
    </location>
</feature>
<gene>
    <name evidence="6" type="ORF">PSON_ATCC_30995.1.T1060206</name>
</gene>
<dbReference type="Proteomes" id="UP000692954">
    <property type="component" value="Unassembled WGS sequence"/>
</dbReference>
<evidence type="ECO:0000256" key="1">
    <source>
        <dbReference type="ARBA" id="ARBA00022574"/>
    </source>
</evidence>
<dbReference type="CDD" id="cd00200">
    <property type="entry name" value="WD40"/>
    <property type="match status" value="3"/>
</dbReference>
<feature type="domain" description="NACHT" evidence="5">
    <location>
        <begin position="1243"/>
        <end position="1368"/>
    </location>
</feature>
<feature type="repeat" description="WD" evidence="3">
    <location>
        <begin position="3222"/>
        <end position="3263"/>
    </location>
</feature>
<name>A0A8S1QIE7_9CILI</name>
<reference evidence="6" key="1">
    <citation type="submission" date="2021-01" db="EMBL/GenBank/DDBJ databases">
        <authorList>
            <consortium name="Genoscope - CEA"/>
            <person name="William W."/>
        </authorList>
    </citation>
    <scope>NUCLEOTIDE SEQUENCE</scope>
</reference>
<feature type="repeat" description="WD" evidence="3">
    <location>
        <begin position="2503"/>
        <end position="2544"/>
    </location>
</feature>
<dbReference type="PROSITE" id="PS50294">
    <property type="entry name" value="WD_REPEATS_REGION"/>
    <property type="match status" value="13"/>
</dbReference>
<feature type="repeat" description="WD" evidence="3">
    <location>
        <begin position="2008"/>
        <end position="2049"/>
    </location>
</feature>
<feature type="coiled-coil region" evidence="4">
    <location>
        <begin position="1071"/>
        <end position="1156"/>
    </location>
</feature>
<dbReference type="EMBL" id="CAJJDN010000106">
    <property type="protein sequence ID" value="CAD8114811.1"/>
    <property type="molecule type" value="Genomic_DNA"/>
</dbReference>
<feature type="repeat" description="WD" evidence="3">
    <location>
        <begin position="1922"/>
        <end position="1964"/>
    </location>
</feature>
<keyword evidence="2" id="KW-0677">Repeat</keyword>
<dbReference type="SMART" id="SM00320">
    <property type="entry name" value="WD40"/>
    <property type="match status" value="23"/>
</dbReference>
<sequence>MVSKQTRSIAKGLENQIKCCKIKEVKVQFNTFGHRLAYKAKPQENQEIIQYLRGGGCITSKESSEIVNSVEKPQSIPLTISDDFIPQLVRVVQIISCNSSQIADQSKFELTLMAVQWLAYHRESFHVLGSKSEIQKYFKIISDSFQILMKASLTYIKTSNLLCLQLLQTCTIMAKNLYDYFQFNDRIQDFNKEQIQDCISQLQQEKQSMSQAWATCFEYEIIMIQAAVRFYPSDYKEIEVIKEQFFHELIDSLVSSIGLLIKIGFEKYQKFASIEIFKQYYLFDTLKWLLIEKIRNNYSIKSILSTLNKLFTTSVEKSKDWITHYQWMRLLSDILIERPLINTNKPYFVKNANSWQNFIDYQLISPLKQNKNEAVLFFDQISEKNLIYQEYQELCNQFGLRNSFRFFKYLEKPILFENLKYLDAYVTFQGEFNNQQILAHQCFKNNISEIIEGKSINDIEFIINKMKQIQTKFNGSQRMVEESLTQYSKLKSQNQVTEMYLEDIHESTNYLRNYSIKFIKAAFKLQYYLKFVHFQYSIILGLNNQNDLENAITKNFSKIKVEYEKILQEKQQKESKASKIWEEVNNFVSKYYCLIFQVNQMIFKSLQNSNQLETVLKRWIQLSKTKYLQFDENFKNIEKEVNELKSLHEKFKPKLIEITDTETKVIDFFSNRADQVNFNQINEYFKLLIESDLNLFLQKLSISTVNMNTVKTNTADTNTENDDELLKHFELQHNIALSRKLIKVQLLQTNKLQMVFSDFCKSLTQIQNIIVQQEQILSKIVNLYHQGKQKLKVESEKLSILQQTLKKSQNLQILLSQYIQSQLKENKQADNSEEFKNKISNLFYQNSEDYEKKETKQITLETEIHKNICENFNRFQKNIINCQPNEVVNQIIEFLNNFILTIELIISLYNVGDFQKQLQKFYEILDIQLVTIQQEVNPNQYLRSYIFERNDQPLSLFSKAQNDIVIGMNKVCQCILINELIKPILQSQNNMIQNSSQNQKSLGIKSRECLVYLLIRMANQSKEQYIIAYAQQLLVDCWSNEKDQGVRNFIKNKEILDFQKKLFSQNLQLINEKLKEQTKFKFIQIKELENKLKQEKSILVREQKRDEIEKKYNELENFILNIQDMSQKVDLAFPFLIEINKELSLIKQKVENLQNIVSDIARDITLLRGKSFQELLDIRKNTVLQNKKLSDLQNIYIPKYGLEIDPQKGTKDSKRTPILVDEQNNLEAEVNEFLWKEYQDKDVLLIHGIAGSGKSTLARKIEEFLWGLHDWKQKGSIIPIFISLPSLQEPRFNLIDQILQSDIYQFDRIQIHEFKNFISMQDHRVLFILDGYDELNSKFLQQNLYSTNRIEKIWKDSRLIYTTRSEVLIQNQYQQWFQGKKKKCQKKQNYNLLLNLKDAHQMEQKRMNYFTFENLWQQIKSLKIQERNHQLLSEVDVTKISEIVQNHVKHFFQLQFQELQLNLKKEISELWSSVKFESSINFLGIRPILISPFMLNIVVCVLPSMTEYHSEINRIKKRFIQRFIELKQKQLLISRNQKQSFQTEPNIEEDQNTLSTYANKLWEQLEEKEYFNDFSILNQIKLPQVFNLEDQSLVFMAIKYQNLKILDFYIAFVQFYQNNQIKKLSEQGKIQDEEIFKKNLNLFQQALAIDMTQNQLSQVNYEKKVQLRLDVEEDLEDDNNDSWMDKYFDDSNEGNNKKLLRKASLLYQKGNVFSFIHKSIQEYFVSMYLIDFLDFLPKIDQNQISKLLERLIQQIKMNGKSKFNSLKILIENIKLYLKQEASVNPNIIQFLKIASKSKFSQLYLSLQSYYGIQKFIFDEFRMKNESQAKLLLIIRLSSLLSDFLRISSNGLYLYTQIFGVLHQINLEYIEIEGVNIQGCSCYNVNLNETQFQNVNISQCSFIASEMQCVNWNNLICSEQPRFDGHEDVVFSIVFSSDGNTLLSSSQYEPTIRVWDVKQEIQSRRIDIHNREVYQLAFSPVGELWATAHTKDGLVTLWKINQTVPVKEFSYHSGKVCTVIFSPDGNMLASGGMDKKIFVFDLSTLQPVYYFYGHTNTIISLEFSPTSKVLASGELKEKSQFKQLLGHTEQIRSLSFKNDNFLVSGSIDQTIRLWNIKSGQEIIKIGENIDIGKIYQVKFSHDKKILASSDSSTIILRDASTWKKITKFEGHSDLILCLAFSPDGQTLASSGRDKSIRFWNIHGEKNIQQLNSQSYINCVVVSPDGLSIVSGGDELIKQWDLKGGIEIRRFIGHTASVNALCFTENGQYLISGGVDKIIIIWDVNLSQEITRFIGHQYVIMDLKISPNQRFIASCDDYFIIIWDRQKSKKGGYYWELSSQSTVTRSIEFSLDGKLFVSGGDNNLITVWDWEKQLEIYQLKGHTEQLFQIRFFSNGLRLASCSRDKTIRVWDIKEQKELFKLIGHSKPVFKIQLTMNEQQLVSCSADMTIRFWNLINQQQKLRIQTHSNFILGFSISPNNKQLISFSMDNTLKLWDIDGHHGYQSDIGHTNKITDIVFSPDGQKLASCSKDKTIRVYHVQDKKEILRLEGHKDQVFQIIFTSNKLISCSQDKTIKIWDTFMGHQIANIECLNSFATSIDISQNQDYLACGCYDGSILVWAIQGNSNINLKFMMAGHIQIITSIVFSPKENILVSGSHDQQIKLWNSHTGLEVKTLKIKLSESLQMDKTQLLYVKMNLFEFGIQNRKIQQLLQKVIMMQCSQQHFQNLVQSQEAKIDQYDYGISNQLKRYQNKIQKLSVLVLHLIIKGNIQHMLMMIRLLYVNHIIVKRLYYIAINVKLIRLQLPTVVQQWHLLLLKRAKYNFGIQKICKDSVLFLQKKFAVFHLCQMKFNQYQEEWIILFDYLIQEQLNKQKNLLGIQTKLVQQIFLLIVQQLYLIVLTSQQSFGMWKAKLSKKQIFKIPFLLLNIQFQDNQQQQEWKTRQQKSWKQILNQIANNQMFSLKQQKLWHFLRMIQFQLLEMIRMQFYDLLNGQIITSLTGHSDLITSVQFYPNINIIATCSKNKTMSIQYQPNERILATCSKDKTMRFWNVNSENHNEVTIVKQLEGFRCIQFAPDGKTLVFCGASNDIKIWNCTFLQEYHTFFFKQCQKALISFSANEQSLALDYIDGSVRIFTISEGKQIQKIILKDMEIQSLCISPNGMQLATGFKKQCIRIWNIIDSTYNEIVSNILDVTSLAYSSNGLILAAGSHQQIILLNSQNWSENKRLKGHTDDIVSLQFSDDNQLLLSNSKDNTLRIWVIQTGEIKQIMYTSLINVKLAFFKENNNDSIIISNLEDDAREIILNTSKEIKAIGLIKREIFLANPYIHPIVINNQIGCYKTIAKQLNLSAQQSLIHGSKFTGTKGQSLQQLFLQRGAIN</sequence>
<evidence type="ECO:0000313" key="7">
    <source>
        <dbReference type="Proteomes" id="UP000692954"/>
    </source>
</evidence>
<keyword evidence="7" id="KW-1185">Reference proteome</keyword>
<proteinExistence type="predicted"/>
<feature type="repeat" description="WD" evidence="3">
    <location>
        <begin position="2377"/>
        <end position="2418"/>
    </location>
</feature>
<dbReference type="Pfam" id="PF05729">
    <property type="entry name" value="NACHT"/>
    <property type="match status" value="1"/>
</dbReference>
<dbReference type="PROSITE" id="PS50082">
    <property type="entry name" value="WD_REPEATS_2"/>
    <property type="match status" value="14"/>
</dbReference>
<feature type="repeat" description="WD" evidence="3">
    <location>
        <begin position="2630"/>
        <end position="2671"/>
    </location>
</feature>
<dbReference type="InterPro" id="IPR050349">
    <property type="entry name" value="WD_LIS1/nudF_dynein_reg"/>
</dbReference>
<evidence type="ECO:0000256" key="2">
    <source>
        <dbReference type="ARBA" id="ARBA00022737"/>
    </source>
</evidence>
<evidence type="ECO:0000256" key="4">
    <source>
        <dbReference type="SAM" id="Coils"/>
    </source>
</evidence>
<dbReference type="OrthoDB" id="1932312at2759"/>
<evidence type="ECO:0000259" key="5">
    <source>
        <dbReference type="Pfam" id="PF05729"/>
    </source>
</evidence>
<keyword evidence="4" id="KW-0175">Coiled coil</keyword>
<feature type="repeat" description="WD" evidence="3">
    <location>
        <begin position="2419"/>
        <end position="2460"/>
    </location>
</feature>
<dbReference type="InterPro" id="IPR019775">
    <property type="entry name" value="WD40_repeat_CS"/>
</dbReference>
<evidence type="ECO:0000256" key="3">
    <source>
        <dbReference type="PROSITE-ProRule" id="PRU00221"/>
    </source>
</evidence>
<organism evidence="6 7">
    <name type="scientific">Paramecium sonneborni</name>
    <dbReference type="NCBI Taxonomy" id="65129"/>
    <lineage>
        <taxon>Eukaryota</taxon>
        <taxon>Sar</taxon>
        <taxon>Alveolata</taxon>
        <taxon>Ciliophora</taxon>
        <taxon>Intramacronucleata</taxon>
        <taxon>Oligohymenophorea</taxon>
        <taxon>Peniculida</taxon>
        <taxon>Parameciidae</taxon>
        <taxon>Paramecium</taxon>
    </lineage>
</organism>
<feature type="repeat" description="WD" evidence="3">
    <location>
        <begin position="3022"/>
        <end position="3054"/>
    </location>
</feature>
<dbReference type="InterPro" id="IPR007111">
    <property type="entry name" value="NACHT_NTPase"/>
</dbReference>
<dbReference type="Pfam" id="PF00400">
    <property type="entry name" value="WD40"/>
    <property type="match status" value="20"/>
</dbReference>
<dbReference type="PROSITE" id="PS00678">
    <property type="entry name" value="WD_REPEATS_1"/>
    <property type="match status" value="6"/>
</dbReference>